<dbReference type="Gene3D" id="1.20.120.1530">
    <property type="match status" value="1"/>
</dbReference>
<dbReference type="InterPro" id="IPR051310">
    <property type="entry name" value="MCP_chemotaxis"/>
</dbReference>
<dbReference type="PROSITE" id="PS50885">
    <property type="entry name" value="HAMP"/>
    <property type="match status" value="1"/>
</dbReference>
<dbReference type="RefSeq" id="WP_043756256.1">
    <property type="nucleotide sequence ID" value="NZ_AONC01000056.1"/>
</dbReference>
<evidence type="ECO:0000256" key="6">
    <source>
        <dbReference type="SAM" id="Phobius"/>
    </source>
</evidence>
<dbReference type="eggNOG" id="COG0840">
    <property type="taxonomic scope" value="Bacteria"/>
</dbReference>
<keyword evidence="10" id="KW-1185">Reference proteome</keyword>
<evidence type="ECO:0000256" key="5">
    <source>
        <dbReference type="PROSITE-ProRule" id="PRU00284"/>
    </source>
</evidence>
<protein>
    <submittedName>
        <fullName evidence="9">Methyl-accepting chemotaxis protein I (Serine chemoreceptor protein)</fullName>
    </submittedName>
</protein>
<dbReference type="Proteomes" id="UP000019460">
    <property type="component" value="Unassembled WGS sequence"/>
</dbReference>
<keyword evidence="9" id="KW-0675">Receptor</keyword>
<dbReference type="InterPro" id="IPR004090">
    <property type="entry name" value="Chemotax_Me-accpt_rcpt"/>
</dbReference>
<keyword evidence="6" id="KW-1133">Transmembrane helix</keyword>
<keyword evidence="6" id="KW-0472">Membrane</keyword>
<dbReference type="PRINTS" id="PR00260">
    <property type="entry name" value="CHEMTRNSDUCR"/>
</dbReference>
<feature type="transmembrane region" description="Helical" evidence="6">
    <location>
        <begin position="189"/>
        <end position="210"/>
    </location>
</feature>
<dbReference type="Pfam" id="PF18947">
    <property type="entry name" value="HAMP_2"/>
    <property type="match status" value="1"/>
</dbReference>
<dbReference type="Pfam" id="PF12729">
    <property type="entry name" value="4HB_MCP_1"/>
    <property type="match status" value="1"/>
</dbReference>
<dbReference type="PATRIC" id="fig|1249627.3.peg.3438"/>
<accession>W9V2Z4</accession>
<dbReference type="SMART" id="SM00304">
    <property type="entry name" value="HAMP"/>
    <property type="match status" value="2"/>
</dbReference>
<dbReference type="GO" id="GO:0004888">
    <property type="term" value="F:transmembrane signaling receptor activity"/>
    <property type="evidence" value="ECO:0007669"/>
    <property type="project" value="InterPro"/>
</dbReference>
<dbReference type="EMBL" id="AONC01000056">
    <property type="protein sequence ID" value="EXJ13843.1"/>
    <property type="molecule type" value="Genomic_DNA"/>
</dbReference>
<organism evidence="9 10">
    <name type="scientific">Imhoffiella purpurea</name>
    <dbReference type="NCBI Taxonomy" id="1249627"/>
    <lineage>
        <taxon>Bacteria</taxon>
        <taxon>Pseudomonadati</taxon>
        <taxon>Pseudomonadota</taxon>
        <taxon>Gammaproteobacteria</taxon>
        <taxon>Chromatiales</taxon>
        <taxon>Chromatiaceae</taxon>
        <taxon>Imhoffiella</taxon>
    </lineage>
</organism>
<dbReference type="STRING" id="1249627.D779_3286"/>
<proteinExistence type="inferred from homology"/>
<dbReference type="GO" id="GO:0005886">
    <property type="term" value="C:plasma membrane"/>
    <property type="evidence" value="ECO:0007669"/>
    <property type="project" value="TreeGrafter"/>
</dbReference>
<dbReference type="FunFam" id="1.10.287.950:FF:000001">
    <property type="entry name" value="Methyl-accepting chemotaxis sensory transducer"/>
    <property type="match status" value="1"/>
</dbReference>
<dbReference type="InterPro" id="IPR003660">
    <property type="entry name" value="HAMP_dom"/>
</dbReference>
<dbReference type="OrthoDB" id="9781845at2"/>
<evidence type="ECO:0000313" key="9">
    <source>
        <dbReference type="EMBL" id="EXJ13843.1"/>
    </source>
</evidence>
<keyword evidence="2" id="KW-0145">Chemotaxis</keyword>
<evidence type="ECO:0000259" key="8">
    <source>
        <dbReference type="PROSITE" id="PS50885"/>
    </source>
</evidence>
<name>W9V2Z4_9GAMM</name>
<dbReference type="Gene3D" id="1.10.287.950">
    <property type="entry name" value="Methyl-accepting chemotaxis protein"/>
    <property type="match status" value="1"/>
</dbReference>
<evidence type="ECO:0000313" key="10">
    <source>
        <dbReference type="Proteomes" id="UP000019460"/>
    </source>
</evidence>
<dbReference type="InterPro" id="IPR024478">
    <property type="entry name" value="HlyB_4HB_MCP"/>
</dbReference>
<keyword evidence="3 5" id="KW-0807">Transducer</keyword>
<dbReference type="CDD" id="cd19411">
    <property type="entry name" value="MCP2201-like_sensor"/>
    <property type="match status" value="1"/>
</dbReference>
<evidence type="ECO:0000256" key="1">
    <source>
        <dbReference type="ARBA" id="ARBA00004370"/>
    </source>
</evidence>
<comment type="caution">
    <text evidence="9">The sequence shown here is derived from an EMBL/GenBank/DDBJ whole genome shotgun (WGS) entry which is preliminary data.</text>
</comment>
<dbReference type="Pfam" id="PF00015">
    <property type="entry name" value="MCPsignal"/>
    <property type="match status" value="1"/>
</dbReference>
<keyword evidence="6" id="KW-0812">Transmembrane</keyword>
<dbReference type="SMART" id="SM00283">
    <property type="entry name" value="MA"/>
    <property type="match status" value="1"/>
</dbReference>
<comment type="similarity">
    <text evidence="4">Belongs to the methyl-accepting chemotaxis (MCP) protein family.</text>
</comment>
<dbReference type="PANTHER" id="PTHR43531:SF11">
    <property type="entry name" value="METHYL-ACCEPTING CHEMOTAXIS PROTEIN 3"/>
    <property type="match status" value="1"/>
</dbReference>
<dbReference type="AlphaFoldDB" id="W9V2Z4"/>
<evidence type="ECO:0000256" key="2">
    <source>
        <dbReference type="ARBA" id="ARBA00022500"/>
    </source>
</evidence>
<dbReference type="CDD" id="cd06225">
    <property type="entry name" value="HAMP"/>
    <property type="match status" value="1"/>
</dbReference>
<dbReference type="GO" id="GO:0007165">
    <property type="term" value="P:signal transduction"/>
    <property type="evidence" value="ECO:0007669"/>
    <property type="project" value="UniProtKB-KW"/>
</dbReference>
<sequence length="633" mass="67109">MFKNMTLRTKLAIGFSLLVLLTTAIGGFAIFQMGKVNDASTEITVNWMPSIRHIQSMNTKTSDFRIAELMHVISEDPAQIAGLEKKMDSIKAALLEDRDAYAKLISSEEERALYEAFANQFDAYMEANARMIPLSRAMRTGEAMAIMNGESQSLFDSYSATLEKLVDLNIAGGKAASENGDVMYARATGWILGAVLIAALLGGIIGVVIVRSLMRQLGADPSEAAAVAQRFAAGDLSEELKTRDDDASSLLAALKTVQGSLRAMIADAGHLTRAVAEGRLRARADAEVHQGDFRAMVQGINDTMESFVVPITEIQRVLGAMAEGDLSQTIRASYQGDFEQLKIALNTTVDKLGETIGQVRSSADALNSAAEQVSATSQTLSQGAAEQAASMEETSSSIEQMSASIAQNTENAQITNGIATQAAREAEEGGTAVRETVQAMREIAIKIKIIDDIAYKTNLLAFNAAIEAARAGEHGKGFAVVAAEVRNLAERSQSAAQEIGDLAGSSVDRAERAGKLLEEMVPSIVKTADLVQEIAAASSEQTTGVTQINSAVNQVNQATQGTASGSEELAATAEEMTSQAQQLQELMAFFRVAGAGAMAEHPVAGKILSSPAPQPRIVGAEKHGPGKDQFIPF</sequence>
<comment type="subcellular location">
    <subcellularLocation>
        <location evidence="1">Membrane</location>
    </subcellularLocation>
</comment>
<dbReference type="InterPro" id="IPR004089">
    <property type="entry name" value="MCPsignal_dom"/>
</dbReference>
<feature type="domain" description="HAMP" evidence="8">
    <location>
        <begin position="305"/>
        <end position="357"/>
    </location>
</feature>
<evidence type="ECO:0000256" key="3">
    <source>
        <dbReference type="ARBA" id="ARBA00023224"/>
    </source>
</evidence>
<gene>
    <name evidence="9" type="ORF">D779_3286</name>
</gene>
<dbReference type="GO" id="GO:0006935">
    <property type="term" value="P:chemotaxis"/>
    <property type="evidence" value="ECO:0007669"/>
    <property type="project" value="UniProtKB-KW"/>
</dbReference>
<reference evidence="9 10" key="1">
    <citation type="submission" date="2012-11" db="EMBL/GenBank/DDBJ databases">
        <title>Genome assembly of Thiorhodococcus sp. AK35.</title>
        <authorList>
            <person name="Nupur N."/>
            <person name="Khatri I."/>
            <person name="Subramanian S."/>
            <person name="Pinnaka A."/>
        </authorList>
    </citation>
    <scope>NUCLEOTIDE SEQUENCE [LARGE SCALE GENOMIC DNA]</scope>
    <source>
        <strain evidence="9 10">AK35</strain>
    </source>
</reference>
<evidence type="ECO:0000256" key="4">
    <source>
        <dbReference type="ARBA" id="ARBA00029447"/>
    </source>
</evidence>
<dbReference type="PANTHER" id="PTHR43531">
    <property type="entry name" value="PROTEIN ICFG"/>
    <property type="match status" value="1"/>
</dbReference>
<feature type="domain" description="Methyl-accepting transducer" evidence="7">
    <location>
        <begin position="362"/>
        <end position="577"/>
    </location>
</feature>
<dbReference type="PROSITE" id="PS50111">
    <property type="entry name" value="CHEMOTAXIS_TRANSDUC_2"/>
    <property type="match status" value="1"/>
</dbReference>
<dbReference type="InterPro" id="IPR047347">
    <property type="entry name" value="YvaQ-like_sensor"/>
</dbReference>
<dbReference type="SUPFAM" id="SSF58104">
    <property type="entry name" value="Methyl-accepting chemotaxis protein (MCP) signaling domain"/>
    <property type="match status" value="1"/>
</dbReference>
<evidence type="ECO:0000259" key="7">
    <source>
        <dbReference type="PROSITE" id="PS50111"/>
    </source>
</evidence>